<accession>A0ABM7XD76</accession>
<feature type="transmembrane region" description="Helical" evidence="6">
    <location>
        <begin position="12"/>
        <end position="34"/>
    </location>
</feature>
<feature type="transmembrane region" description="Helical" evidence="6">
    <location>
        <begin position="73"/>
        <end position="94"/>
    </location>
</feature>
<gene>
    <name evidence="7" type="ORF">AMPC_29490</name>
</gene>
<keyword evidence="3 6" id="KW-0812">Transmembrane</keyword>
<keyword evidence="4 6" id="KW-1133">Transmembrane helix</keyword>
<sequence>MLLSSARIVPILVAYAAAAATPGASVIVVARSSLAAGRGAGARTALGVALGTAIYATASLFGISALVAGVPGALRALTVGGALYLGFVGAKLAVLRPGARFEAAAAPRPASGDFARGLLTNLSNPHTVIFFLGIFGAMLAPDVPAGERALVLGAVIAMSVAWYTTVALTLSTSRAQAVYERAARLVDLAAGTALVALSLKLLLPALKV</sequence>
<dbReference type="InterPro" id="IPR001123">
    <property type="entry name" value="LeuE-type"/>
</dbReference>
<evidence type="ECO:0000256" key="6">
    <source>
        <dbReference type="SAM" id="Phobius"/>
    </source>
</evidence>
<evidence type="ECO:0000256" key="2">
    <source>
        <dbReference type="ARBA" id="ARBA00022475"/>
    </source>
</evidence>
<feature type="transmembrane region" description="Helical" evidence="6">
    <location>
        <begin position="182"/>
        <end position="203"/>
    </location>
</feature>
<feature type="transmembrane region" description="Helical" evidence="6">
    <location>
        <begin position="46"/>
        <end position="67"/>
    </location>
</feature>
<evidence type="ECO:0008006" key="9">
    <source>
        <dbReference type="Google" id="ProtNLM"/>
    </source>
</evidence>
<dbReference type="Proteomes" id="UP001162734">
    <property type="component" value="Chromosome"/>
</dbReference>
<reference evidence="8" key="1">
    <citation type="journal article" date="2022" name="Int. J. Syst. Evol. Microbiol.">
        <title>Anaeromyxobacter oryzae sp. nov., Anaeromyxobacter diazotrophicus sp. nov. and Anaeromyxobacter paludicola sp. nov., isolated from paddy soils.</title>
        <authorList>
            <person name="Itoh H."/>
            <person name="Xu Z."/>
            <person name="Mise K."/>
            <person name="Masuda Y."/>
            <person name="Ushijima N."/>
            <person name="Hayakawa C."/>
            <person name="Shiratori Y."/>
            <person name="Senoo K."/>
        </authorList>
    </citation>
    <scope>NUCLEOTIDE SEQUENCE [LARGE SCALE GENOMIC DNA]</scope>
    <source>
        <strain evidence="8">Red630</strain>
    </source>
</reference>
<dbReference type="EMBL" id="AP025592">
    <property type="protein sequence ID" value="BDG09836.1"/>
    <property type="molecule type" value="Genomic_DNA"/>
</dbReference>
<evidence type="ECO:0000256" key="1">
    <source>
        <dbReference type="ARBA" id="ARBA00004651"/>
    </source>
</evidence>
<dbReference type="RefSeq" id="WP_248342238.1">
    <property type="nucleotide sequence ID" value="NZ_AP025592.1"/>
</dbReference>
<keyword evidence="5 6" id="KW-0472">Membrane</keyword>
<dbReference type="Pfam" id="PF01810">
    <property type="entry name" value="LysE"/>
    <property type="match status" value="1"/>
</dbReference>
<dbReference type="PANTHER" id="PTHR30086">
    <property type="entry name" value="ARGININE EXPORTER PROTEIN ARGO"/>
    <property type="match status" value="1"/>
</dbReference>
<dbReference type="PANTHER" id="PTHR30086:SF21">
    <property type="entry name" value="TRANSPORT PROTEIN"/>
    <property type="match status" value="1"/>
</dbReference>
<evidence type="ECO:0000256" key="3">
    <source>
        <dbReference type="ARBA" id="ARBA00022692"/>
    </source>
</evidence>
<feature type="transmembrane region" description="Helical" evidence="6">
    <location>
        <begin position="149"/>
        <end position="170"/>
    </location>
</feature>
<name>A0ABM7XD76_9BACT</name>
<evidence type="ECO:0000313" key="7">
    <source>
        <dbReference type="EMBL" id="BDG09836.1"/>
    </source>
</evidence>
<organism evidence="7 8">
    <name type="scientific">Anaeromyxobacter paludicola</name>
    <dbReference type="NCBI Taxonomy" id="2918171"/>
    <lineage>
        <taxon>Bacteria</taxon>
        <taxon>Pseudomonadati</taxon>
        <taxon>Myxococcota</taxon>
        <taxon>Myxococcia</taxon>
        <taxon>Myxococcales</taxon>
        <taxon>Cystobacterineae</taxon>
        <taxon>Anaeromyxobacteraceae</taxon>
        <taxon>Anaeromyxobacter</taxon>
    </lineage>
</organism>
<protein>
    <recommendedName>
        <fullName evidence="9">Lysine exporter protein (LYSE/YGGA)</fullName>
    </recommendedName>
</protein>
<comment type="subcellular location">
    <subcellularLocation>
        <location evidence="1">Cell membrane</location>
        <topology evidence="1">Multi-pass membrane protein</topology>
    </subcellularLocation>
</comment>
<keyword evidence="8" id="KW-1185">Reference proteome</keyword>
<evidence type="ECO:0000313" key="8">
    <source>
        <dbReference type="Proteomes" id="UP001162734"/>
    </source>
</evidence>
<proteinExistence type="predicted"/>
<evidence type="ECO:0000256" key="5">
    <source>
        <dbReference type="ARBA" id="ARBA00023136"/>
    </source>
</evidence>
<evidence type="ECO:0000256" key="4">
    <source>
        <dbReference type="ARBA" id="ARBA00022989"/>
    </source>
</evidence>
<keyword evidence="2" id="KW-1003">Cell membrane</keyword>
<feature type="transmembrane region" description="Helical" evidence="6">
    <location>
        <begin position="114"/>
        <end position="137"/>
    </location>
</feature>